<keyword evidence="5 8" id="KW-1133">Transmembrane helix</keyword>
<comment type="similarity">
    <text evidence="2">Belongs to the NrfD family.</text>
</comment>
<evidence type="ECO:0000256" key="3">
    <source>
        <dbReference type="ARBA" id="ARBA00022475"/>
    </source>
</evidence>
<comment type="subcellular location">
    <subcellularLocation>
        <location evidence="1">Cell membrane</location>
        <topology evidence="1">Multi-pass membrane protein</topology>
    </subcellularLocation>
</comment>
<keyword evidence="6 8" id="KW-0472">Membrane</keyword>
<evidence type="ECO:0000256" key="7">
    <source>
        <dbReference type="SAM" id="MobiDB-lite"/>
    </source>
</evidence>
<dbReference type="InterPro" id="IPR005614">
    <property type="entry name" value="NrfD-like"/>
</dbReference>
<dbReference type="EMBL" id="JBFPJR010000006">
    <property type="protein sequence ID" value="MEX0426970.1"/>
    <property type="molecule type" value="Genomic_DNA"/>
</dbReference>
<reference evidence="9 10" key="1">
    <citation type="submission" date="2024-07" db="EMBL/GenBank/DDBJ databases">
        <authorList>
            <person name="Lee S."/>
            <person name="Kang M."/>
        </authorList>
    </citation>
    <scope>NUCLEOTIDE SEQUENCE [LARGE SCALE GENOMIC DNA]</scope>
    <source>
        <strain evidence="9 10">DS6</strain>
    </source>
</reference>
<proteinExistence type="inferred from homology"/>
<gene>
    <name evidence="9" type="primary">nrfD</name>
    <name evidence="9" type="ORF">AB3X52_05000</name>
</gene>
<feature type="transmembrane region" description="Helical" evidence="8">
    <location>
        <begin position="54"/>
        <end position="73"/>
    </location>
</feature>
<evidence type="ECO:0000256" key="6">
    <source>
        <dbReference type="ARBA" id="ARBA00023136"/>
    </source>
</evidence>
<evidence type="ECO:0000313" key="9">
    <source>
        <dbReference type="EMBL" id="MEX0426970.1"/>
    </source>
</evidence>
<evidence type="ECO:0000256" key="5">
    <source>
        <dbReference type="ARBA" id="ARBA00022989"/>
    </source>
</evidence>
<evidence type="ECO:0000256" key="4">
    <source>
        <dbReference type="ARBA" id="ARBA00022692"/>
    </source>
</evidence>
<name>A0ABV3SY98_9ACTN</name>
<evidence type="ECO:0000256" key="2">
    <source>
        <dbReference type="ARBA" id="ARBA00008929"/>
    </source>
</evidence>
<dbReference type="Pfam" id="PF03916">
    <property type="entry name" value="NrfD"/>
    <property type="match status" value="1"/>
</dbReference>
<feature type="compositionally biased region" description="Gly residues" evidence="7">
    <location>
        <begin position="11"/>
        <end position="25"/>
    </location>
</feature>
<protein>
    <submittedName>
        <fullName evidence="9">NrfD/PsrC family molybdoenzyme membrane anchor subunit</fullName>
    </submittedName>
</protein>
<dbReference type="Proteomes" id="UP001556631">
    <property type="component" value="Unassembled WGS sequence"/>
</dbReference>
<evidence type="ECO:0000313" key="10">
    <source>
        <dbReference type="Proteomes" id="UP001556631"/>
    </source>
</evidence>
<dbReference type="RefSeq" id="WP_367991903.1">
    <property type="nucleotide sequence ID" value="NZ_JBFPJR010000006.1"/>
</dbReference>
<keyword evidence="10" id="KW-1185">Reference proteome</keyword>
<feature type="compositionally biased region" description="Basic residues" evidence="7">
    <location>
        <begin position="1"/>
        <end position="10"/>
    </location>
</feature>
<keyword evidence="4 8" id="KW-0812">Transmembrane</keyword>
<accession>A0ABV3SY98</accession>
<feature type="transmembrane region" description="Helical" evidence="8">
    <location>
        <begin position="193"/>
        <end position="212"/>
    </location>
</feature>
<feature type="transmembrane region" description="Helical" evidence="8">
    <location>
        <begin position="156"/>
        <end position="181"/>
    </location>
</feature>
<feature type="transmembrane region" description="Helical" evidence="8">
    <location>
        <begin position="123"/>
        <end position="144"/>
    </location>
</feature>
<evidence type="ECO:0000256" key="1">
    <source>
        <dbReference type="ARBA" id="ARBA00004651"/>
    </source>
</evidence>
<feature type="transmembrane region" description="Helical" evidence="8">
    <location>
        <begin position="85"/>
        <end position="103"/>
    </location>
</feature>
<dbReference type="Gene3D" id="1.20.1630.10">
    <property type="entry name" value="Formate dehydrogenase/DMSO reductase domain"/>
    <property type="match status" value="1"/>
</dbReference>
<feature type="region of interest" description="Disordered" evidence="7">
    <location>
        <begin position="1"/>
        <end position="26"/>
    </location>
</feature>
<keyword evidence="3" id="KW-1003">Cell membrane</keyword>
<comment type="caution">
    <text evidence="9">The sequence shown here is derived from an EMBL/GenBank/DDBJ whole genome shotgun (WGS) entry which is preliminary data.</text>
</comment>
<sequence length="341" mass="35149">MSAGGKRKAGRGGLGGGSRGGGGRGEAAMVPQAEFESYYGRPIIKAPVWKTPDVPLYLFLGGMAGGSALLAEGAAMTGRPGLEKVARLAAAGGAMGGTVFLVHDLGRPERFLNMLRVLKPTSALSVGTYILSAFASASGGAAALEVTGWFPRLKRLLGMGAAVSGPPLATYTAALFANTAVPIWHEGHRELPFVFGGSGAAAAGGVGMLLAPSAEHAPAARMALVGGTVELVASEVMERRLATQFPLSLAEPYHEGKGGRFMTTAKRLTVAAHVLNLLGIRWPWLRRLAGATYVAGSVTTRFGIFEGGLASANDPKYTVVPQKARAARKAAERKQTSPTIG</sequence>
<evidence type="ECO:0000256" key="8">
    <source>
        <dbReference type="SAM" id="Phobius"/>
    </source>
</evidence>
<organism evidence="9 10">
    <name type="scientific">Nocardioides eburneus</name>
    <dbReference type="NCBI Taxonomy" id="3231482"/>
    <lineage>
        <taxon>Bacteria</taxon>
        <taxon>Bacillati</taxon>
        <taxon>Actinomycetota</taxon>
        <taxon>Actinomycetes</taxon>
        <taxon>Propionibacteriales</taxon>
        <taxon>Nocardioidaceae</taxon>
        <taxon>Nocardioides</taxon>
    </lineage>
</organism>